<dbReference type="GO" id="GO:0008270">
    <property type="term" value="F:zinc ion binding"/>
    <property type="evidence" value="ECO:0007669"/>
    <property type="project" value="InterPro"/>
</dbReference>
<protein>
    <recommendedName>
        <fullName evidence="3">HIRAN domain-containing protein</fullName>
    </recommendedName>
</protein>
<keyword evidence="5" id="KW-1185">Reference proteome</keyword>
<evidence type="ECO:0000256" key="2">
    <source>
        <dbReference type="ARBA" id="ARBA00022801"/>
    </source>
</evidence>
<dbReference type="Pfam" id="PF08797">
    <property type="entry name" value="HIRAN"/>
    <property type="match status" value="1"/>
</dbReference>
<evidence type="ECO:0000313" key="5">
    <source>
        <dbReference type="Proteomes" id="UP000002026"/>
    </source>
</evidence>
<keyword evidence="1" id="KW-0479">Metal-binding</keyword>
<gene>
    <name evidence="4" type="ordered locus">Shel_09760</name>
</gene>
<evidence type="ECO:0000256" key="1">
    <source>
        <dbReference type="ARBA" id="ARBA00022723"/>
    </source>
</evidence>
<dbReference type="GO" id="GO:0003676">
    <property type="term" value="F:nucleic acid binding"/>
    <property type="evidence" value="ECO:0007669"/>
    <property type="project" value="InterPro"/>
</dbReference>
<dbReference type="KEGG" id="shi:Shel_09760"/>
<dbReference type="RefSeq" id="WP_012798117.1">
    <property type="nucleotide sequence ID" value="NC_013165.1"/>
</dbReference>
<organism evidence="4 5">
    <name type="scientific">Slackia heliotrinireducens (strain ATCC 29202 / DSM 20476 / NCTC 11029 / RHS 1)</name>
    <name type="common">Peptococcus heliotrinreducens</name>
    <dbReference type="NCBI Taxonomy" id="471855"/>
    <lineage>
        <taxon>Bacteria</taxon>
        <taxon>Bacillati</taxon>
        <taxon>Actinomycetota</taxon>
        <taxon>Coriobacteriia</taxon>
        <taxon>Eggerthellales</taxon>
        <taxon>Eggerthellaceae</taxon>
        <taxon>Slackia</taxon>
    </lineage>
</organism>
<reference evidence="4 5" key="1">
    <citation type="journal article" date="2009" name="Stand. Genomic Sci.">
        <title>Complete genome sequence of Slackia heliotrinireducens type strain (RHS 1).</title>
        <authorList>
            <person name="Pukall R."/>
            <person name="Lapidus A."/>
            <person name="Nolan M."/>
            <person name="Copeland A."/>
            <person name="Glavina Del Rio T."/>
            <person name="Lucas S."/>
            <person name="Chen F."/>
            <person name="Tice H."/>
            <person name="Cheng J.F."/>
            <person name="Chertkov O."/>
            <person name="Bruce D."/>
            <person name="Goodwin L."/>
            <person name="Kuske C."/>
            <person name="Brettin T."/>
            <person name="Detter J.C."/>
            <person name="Han C."/>
            <person name="Pitluck S."/>
            <person name="Pati A."/>
            <person name="Mavrommatis K."/>
            <person name="Ivanova N."/>
            <person name="Ovchinnikova G."/>
            <person name="Chen A."/>
            <person name="Palaniappan K."/>
            <person name="Schneider S."/>
            <person name="Rohde M."/>
            <person name="Chain P."/>
            <person name="D'haeseleer P."/>
            <person name="Goker M."/>
            <person name="Bristow J."/>
            <person name="Eisen J.A."/>
            <person name="Markowitz V."/>
            <person name="Kyrpides N.C."/>
            <person name="Klenk H.P."/>
            <person name="Hugenholtz P."/>
        </authorList>
    </citation>
    <scope>NUCLEOTIDE SEQUENCE [LARGE SCALE GENOMIC DNA]</scope>
    <source>
        <strain evidence="5">ATCC 29202 / DSM 20476 / NCTC 11029 / RHS 1</strain>
    </source>
</reference>
<feature type="domain" description="HIRAN" evidence="3">
    <location>
        <begin position="88"/>
        <end position="129"/>
    </location>
</feature>
<dbReference type="Gene3D" id="3.30.70.2330">
    <property type="match status" value="1"/>
</dbReference>
<keyword evidence="2" id="KW-0378">Hydrolase</keyword>
<dbReference type="Proteomes" id="UP000002026">
    <property type="component" value="Chromosome"/>
</dbReference>
<evidence type="ECO:0000259" key="3">
    <source>
        <dbReference type="Pfam" id="PF08797"/>
    </source>
</evidence>
<sequence>MFFRKQREAAIKQAVDEKRTEEIDAIKELIKPLAKNELTRIQTDFERIRKMRAAQQMDWVVFWRAKGFKALRDIEIKAADELGHRFIPGEVLYVVTDTTNEYDPFALRVVTRRGNLVGYVPMNDDSRAASWSAIADGHVLVALVKEKGKASALLLEKTD</sequence>
<dbReference type="InterPro" id="IPR014905">
    <property type="entry name" value="HIRAN"/>
</dbReference>
<dbReference type="HOGENOM" id="CLU_1659571_0_0_11"/>
<dbReference type="AlphaFoldDB" id="C7N528"/>
<proteinExistence type="predicted"/>
<dbReference type="EMBL" id="CP001684">
    <property type="protein sequence ID" value="ACV22013.1"/>
    <property type="molecule type" value="Genomic_DNA"/>
</dbReference>
<name>C7N528_SLAHD</name>
<accession>C7N528</accession>
<dbReference type="GO" id="GO:0016818">
    <property type="term" value="F:hydrolase activity, acting on acid anhydrides, in phosphorus-containing anhydrides"/>
    <property type="evidence" value="ECO:0007669"/>
    <property type="project" value="InterPro"/>
</dbReference>
<evidence type="ECO:0000313" key="4">
    <source>
        <dbReference type="EMBL" id="ACV22013.1"/>
    </source>
</evidence>